<protein>
    <submittedName>
        <fullName evidence="1">Uncharacterized protein</fullName>
    </submittedName>
</protein>
<sequence>MAMTVEKSLLNNQSILQNFALVEELDEQSAEIISGGYEVFSIRNKTNYNITHILDGTAFLIQPGEEWIYTAYNGGIIEFDIDGRNDYNLSKAYNLDEGRIYEFQDNNYTPGNPYDIDLYYVA</sequence>
<reference evidence="1 2" key="1">
    <citation type="journal article" date="2020" name="ISME J.">
        <title>Comparative genomics reveals insights into cyanobacterial evolution and habitat adaptation.</title>
        <authorList>
            <person name="Chen M.Y."/>
            <person name="Teng W.K."/>
            <person name="Zhao L."/>
            <person name="Hu C.X."/>
            <person name="Zhou Y.K."/>
            <person name="Han B.P."/>
            <person name="Song L.R."/>
            <person name="Shu W.S."/>
        </authorList>
    </citation>
    <scope>NUCLEOTIDE SEQUENCE [LARGE SCALE GENOMIC DNA]</scope>
    <source>
        <strain evidence="1 2">FACHB-159</strain>
    </source>
</reference>
<name>A0ABR8K4G2_9NOSO</name>
<comment type="caution">
    <text evidence="1">The sequence shown here is derived from an EMBL/GenBank/DDBJ whole genome shotgun (WGS) entry which is preliminary data.</text>
</comment>
<dbReference type="RefSeq" id="WP_190954462.1">
    <property type="nucleotide sequence ID" value="NZ_JACJTU010000005.1"/>
</dbReference>
<dbReference type="EMBL" id="JACJTU010000005">
    <property type="protein sequence ID" value="MBD2733721.1"/>
    <property type="molecule type" value="Genomic_DNA"/>
</dbReference>
<accession>A0ABR8K4G2</accession>
<dbReference type="Proteomes" id="UP000637383">
    <property type="component" value="Unassembled WGS sequence"/>
</dbReference>
<evidence type="ECO:0000313" key="1">
    <source>
        <dbReference type="EMBL" id="MBD2733721.1"/>
    </source>
</evidence>
<gene>
    <name evidence="1" type="ORF">H6H03_07310</name>
</gene>
<organism evidence="1 2">
    <name type="scientific">Nostoc paludosum FACHB-159</name>
    <dbReference type="NCBI Taxonomy" id="2692908"/>
    <lineage>
        <taxon>Bacteria</taxon>
        <taxon>Bacillati</taxon>
        <taxon>Cyanobacteriota</taxon>
        <taxon>Cyanophyceae</taxon>
        <taxon>Nostocales</taxon>
        <taxon>Nostocaceae</taxon>
        <taxon>Nostoc</taxon>
    </lineage>
</organism>
<proteinExistence type="predicted"/>
<keyword evidence="2" id="KW-1185">Reference proteome</keyword>
<evidence type="ECO:0000313" key="2">
    <source>
        <dbReference type="Proteomes" id="UP000637383"/>
    </source>
</evidence>